<dbReference type="EMBL" id="CAFAAE010000105">
    <property type="protein sequence ID" value="CAB4793381.1"/>
    <property type="molecule type" value="Genomic_DNA"/>
</dbReference>
<keyword evidence="1" id="KW-0238">DNA-binding</keyword>
<dbReference type="InterPro" id="IPR012340">
    <property type="entry name" value="NA-bd_OB-fold"/>
</dbReference>
<dbReference type="EMBL" id="CAEZWY010000065">
    <property type="protein sequence ID" value="CAB4672795.1"/>
    <property type="molecule type" value="Genomic_DNA"/>
</dbReference>
<dbReference type="GO" id="GO:0003697">
    <property type="term" value="F:single-stranded DNA binding"/>
    <property type="evidence" value="ECO:0007669"/>
    <property type="project" value="InterPro"/>
</dbReference>
<reference evidence="4" key="1">
    <citation type="submission" date="2020-05" db="EMBL/GenBank/DDBJ databases">
        <authorList>
            <person name="Chiriac C."/>
            <person name="Salcher M."/>
            <person name="Ghai R."/>
            <person name="Kavagutti S V."/>
        </authorList>
    </citation>
    <scope>NUCLEOTIDE SEQUENCE</scope>
</reference>
<protein>
    <submittedName>
        <fullName evidence="4">Unannotated protein</fullName>
    </submittedName>
</protein>
<organism evidence="4">
    <name type="scientific">freshwater metagenome</name>
    <dbReference type="NCBI Taxonomy" id="449393"/>
    <lineage>
        <taxon>unclassified sequences</taxon>
        <taxon>metagenomes</taxon>
        <taxon>ecological metagenomes</taxon>
    </lineage>
</organism>
<dbReference type="AlphaFoldDB" id="A0A6J6X845"/>
<proteinExistence type="predicted"/>
<dbReference type="PROSITE" id="PS50935">
    <property type="entry name" value="SSB"/>
    <property type="match status" value="1"/>
</dbReference>
<dbReference type="InterPro" id="IPR000424">
    <property type="entry name" value="Primosome_PriB/ssb"/>
</dbReference>
<evidence type="ECO:0000313" key="3">
    <source>
        <dbReference type="EMBL" id="CAB4672795.1"/>
    </source>
</evidence>
<accession>A0A6J6X845</accession>
<dbReference type="SUPFAM" id="SSF50249">
    <property type="entry name" value="Nucleic acid-binding proteins"/>
    <property type="match status" value="1"/>
</dbReference>
<name>A0A6J6X845_9ZZZZ</name>
<evidence type="ECO:0000313" key="4">
    <source>
        <dbReference type="EMBL" id="CAB4793381.1"/>
    </source>
</evidence>
<gene>
    <name evidence="2" type="ORF">UFOPK1791_00421</name>
    <name evidence="3" type="ORF">UFOPK2312_00667</name>
    <name evidence="4" type="ORF">UFOPK2982_00738</name>
</gene>
<dbReference type="Gene3D" id="2.40.50.140">
    <property type="entry name" value="Nucleic acid-binding proteins"/>
    <property type="match status" value="1"/>
</dbReference>
<evidence type="ECO:0000313" key="2">
    <source>
        <dbReference type="EMBL" id="CAB4588641.1"/>
    </source>
</evidence>
<evidence type="ECO:0000256" key="1">
    <source>
        <dbReference type="ARBA" id="ARBA00023125"/>
    </source>
</evidence>
<sequence>MNAITLQKEEITEADYSVNEIKVIGRFSGPALEKELPSGDKVVEFRLISSRDDRDGVDVINVAVWKSQLRKRALTLRKDEWISVEGALRRRFWRSPAGLASRYQVEARELSRI</sequence>
<dbReference type="Pfam" id="PF00436">
    <property type="entry name" value="SSB"/>
    <property type="match status" value="1"/>
</dbReference>
<dbReference type="EMBL" id="CAEZUF010000027">
    <property type="protein sequence ID" value="CAB4588641.1"/>
    <property type="molecule type" value="Genomic_DNA"/>
</dbReference>